<dbReference type="PANTHER" id="PTHR35491">
    <property type="entry name" value="OS12G0638500-LIKE PROTEIN"/>
    <property type="match status" value="1"/>
</dbReference>
<evidence type="ECO:0000313" key="4">
    <source>
        <dbReference type="Proteomes" id="UP000026960"/>
    </source>
</evidence>
<feature type="compositionally biased region" description="Basic and acidic residues" evidence="1">
    <location>
        <begin position="817"/>
        <end position="849"/>
    </location>
</feature>
<feature type="compositionally biased region" description="Basic and acidic residues" evidence="1">
    <location>
        <begin position="316"/>
        <end position="337"/>
    </location>
</feature>
<evidence type="ECO:0000256" key="1">
    <source>
        <dbReference type="SAM" id="MobiDB-lite"/>
    </source>
</evidence>
<accession>A0A0D3HKV9</accession>
<dbReference type="Gramene" id="OBART11G10580.1">
    <property type="protein sequence ID" value="OBART11G10580.1"/>
    <property type="gene ID" value="OBART11G10580"/>
</dbReference>
<feature type="compositionally biased region" description="Basic residues" evidence="1">
    <location>
        <begin position="1235"/>
        <end position="1256"/>
    </location>
</feature>
<name>A0A0D3HKV9_9ORYZ</name>
<reference evidence="3" key="1">
    <citation type="journal article" date="2009" name="Rice">
        <title>De Novo Next Generation Sequencing of Plant Genomes.</title>
        <authorList>
            <person name="Rounsley S."/>
            <person name="Marri P.R."/>
            <person name="Yu Y."/>
            <person name="He R."/>
            <person name="Sisneros N."/>
            <person name="Goicoechea J.L."/>
            <person name="Lee S.J."/>
            <person name="Angelova A."/>
            <person name="Kudrna D."/>
            <person name="Luo M."/>
            <person name="Affourtit J."/>
            <person name="Desany B."/>
            <person name="Knight J."/>
            <person name="Niazi F."/>
            <person name="Egholm M."/>
            <person name="Wing R.A."/>
        </authorList>
    </citation>
    <scope>NUCLEOTIDE SEQUENCE [LARGE SCALE GENOMIC DNA]</scope>
    <source>
        <strain evidence="3">cv. IRGC 105608</strain>
    </source>
</reference>
<reference evidence="3" key="2">
    <citation type="submission" date="2015-03" db="UniProtKB">
        <authorList>
            <consortium name="EnsemblPlants"/>
        </authorList>
    </citation>
    <scope>IDENTIFICATION</scope>
</reference>
<feature type="compositionally biased region" description="Basic and acidic residues" evidence="1">
    <location>
        <begin position="658"/>
        <end position="693"/>
    </location>
</feature>
<feature type="region of interest" description="Disordered" evidence="1">
    <location>
        <begin position="650"/>
        <end position="1121"/>
    </location>
</feature>
<feature type="region of interest" description="Disordered" evidence="1">
    <location>
        <begin position="1235"/>
        <end position="1295"/>
    </location>
</feature>
<feature type="compositionally biased region" description="Low complexity" evidence="1">
    <location>
        <begin position="359"/>
        <end position="372"/>
    </location>
</feature>
<keyword evidence="4" id="KW-1185">Reference proteome</keyword>
<dbReference type="PROSITE" id="PS50812">
    <property type="entry name" value="PWWP"/>
    <property type="match status" value="2"/>
</dbReference>
<protein>
    <recommendedName>
        <fullName evidence="2">PWWP domain-containing protein</fullName>
    </recommendedName>
</protein>
<dbReference type="Proteomes" id="UP000026960">
    <property type="component" value="Chromosome 11"/>
</dbReference>
<feature type="domain" description="PWWP" evidence="2">
    <location>
        <begin position="458"/>
        <end position="519"/>
    </location>
</feature>
<feature type="compositionally biased region" description="Basic and acidic residues" evidence="1">
    <location>
        <begin position="911"/>
        <end position="935"/>
    </location>
</feature>
<dbReference type="PaxDb" id="65489-OBART11G10580.1"/>
<dbReference type="CDD" id="cd05162">
    <property type="entry name" value="PWWP"/>
    <property type="match status" value="2"/>
</dbReference>
<evidence type="ECO:0000313" key="3">
    <source>
        <dbReference type="EnsemblPlants" id="OBART11G10580.1"/>
    </source>
</evidence>
<evidence type="ECO:0000259" key="2">
    <source>
        <dbReference type="PROSITE" id="PS50812"/>
    </source>
</evidence>
<dbReference type="Pfam" id="PF00855">
    <property type="entry name" value="PWWP"/>
    <property type="match status" value="2"/>
</dbReference>
<dbReference type="InterPro" id="IPR000313">
    <property type="entry name" value="PWWP_dom"/>
</dbReference>
<sequence length="1428" mass="154453">MGTDAVRTPSARRAARTRSASSGGETPTESSGRRRSKQAAVTGERGGRRRPAAGGEGGRDEEGRNGYVVAQLLKSPRSGRPKNQPSPPPQEEEEGNHGSARYDCTFQDEGDHDFAPPELVWGKVRSHPWWPGQVFDAADASELALKHTRAGAPLVAYFWDKTFAWSDASALLPFCSNFTRLASQSTMSGFVSAVDAALQEVGRRVEVGLSCTCFGSSIGKRQEIENSGIREGAYGAVVDGAYMRGAYHGRPFLDYILALGMNPLAGADRLELTTAKAQLRAFNCSRGSRHLPEFVTFEGIEDVSVAIPHTKRKRMDKSGGDDVMDMEKKPRRGESSSRKKKAMGTDAVRTPSARRAARTRSASSGGETPTESSGRRRSKQAAVTGERGGRRRPAAGGEGGRDEEGRNGYVVAQLLKSPRSGRPKNQPSPPPQEEEEGNHGSARYDCTFQDEGDHDFAPPELVWGKVRSHPWWPGQVFDAADASELALKHTRAGAPLVAYFWDKTFAWSDASALLPFCSNFTRLASQSTMSGFVSAVDAALQEVGRRVEVGLSCTCFGSSIGKRQEIENSGIREGAYGAVVDGAYMRGAYHGRPFLDYILALGMNPLAGADRLELTTAKAQLRAFNCSRGSRHLPEFVTFEGIEDVSVAIPHTKRKRMDKSGGDDVMDMEKKPRRGESSSRKKKVLPEAGKKEIMDEEGSVPSIGATEDTLSKTKKSKNQNCAAKKNRNTSKDADGLDMDDKGSVPSKGATVDTSRQIKKSKNQNSAVNKNKNTSKDADGLDMDGEGSVPSKGATDDASSKTKKSKNQNNAAKKNKNTSKDADGLDMDDKGSVPRKGATDDTSIKTEKSKNKNRSAKKNKNTSKDADGLETVGASKKLSKKAVDETLSESKSARRTRSTRMKGGTPVALKGRGKDSGAESLKVEEKNTALLKENKVGRRAGSARKKYKTTGDGDGLEDGNANVSVSSGKRSTRGETSVASEARISEQGRKKKKLSELMAVTDVPNPSSGSKSKARGKRSMDASTEKLEDPDRDLEDTMKTRKRKKLDTLGDLSSQPQPVSRKSTTKVGELMHKAAGQMSQTRPVRKANGAVSQKNSRSTKERQVNAPDKSAHSLKVKKGKTDTLTENSLSCSEMLSQLSLAVFNLKKKERFSSAGMNFFTDFRKYSYASRSDVEKEIYGKATNTGSCASFSDVDEDIPEKAASTEPTPLEQPLADHMQDDYWADILINVEEPLSSLRKKKDKGVNRTRKKEHVKKPAMKSSSLGNVEGPTVEGSENKQPNAETQLTVANGTKVSSEETESSSFAGLVLHFSRPGAVPSRSDLIKIFSQYGPVNEAKAETANNANCAQVIFKRRMDAEAAFAGAGKIGALGPALVSFRLSDFPAAASGNDPRQGASKSEGAELRYLISVWKLFVVPSRNRNRWATDEGTR</sequence>
<feature type="compositionally biased region" description="Polar residues" evidence="1">
    <location>
        <begin position="1050"/>
        <end position="1065"/>
    </location>
</feature>
<feature type="compositionally biased region" description="Basic and acidic residues" evidence="1">
    <location>
        <begin position="1017"/>
        <end position="1038"/>
    </location>
</feature>
<feature type="region of interest" description="Disordered" evidence="1">
    <location>
        <begin position="1"/>
        <end position="109"/>
    </location>
</feature>
<feature type="region of interest" description="Disordered" evidence="1">
    <location>
        <begin position="308"/>
        <end position="451"/>
    </location>
</feature>
<dbReference type="eggNOG" id="ENOG502SGAM">
    <property type="taxonomic scope" value="Eukaryota"/>
</dbReference>
<dbReference type="PANTHER" id="PTHR35491:SF7">
    <property type="entry name" value="OS11G0303500 PROTEIN"/>
    <property type="match status" value="1"/>
</dbReference>
<feature type="compositionally biased region" description="Basic and acidic residues" evidence="1">
    <location>
        <begin position="729"/>
        <end position="742"/>
    </location>
</feature>
<dbReference type="EnsemblPlants" id="OBART11G10580.1">
    <property type="protein sequence ID" value="OBART11G10580.1"/>
    <property type="gene ID" value="OBART11G10580"/>
</dbReference>
<feature type="compositionally biased region" description="Polar residues" evidence="1">
    <location>
        <begin position="960"/>
        <end position="978"/>
    </location>
</feature>
<feature type="compositionally biased region" description="Polar residues" evidence="1">
    <location>
        <begin position="1275"/>
        <end position="1292"/>
    </location>
</feature>
<dbReference type="SMART" id="SM00293">
    <property type="entry name" value="PWWP"/>
    <property type="match status" value="2"/>
</dbReference>
<feature type="compositionally biased region" description="Basic residues" evidence="1">
    <location>
        <begin position="850"/>
        <end position="860"/>
    </location>
</feature>
<dbReference type="HOGENOM" id="CLU_253546_0_0_1"/>
<dbReference type="STRING" id="65489.A0A0D3HKV9"/>
<organism evidence="3">
    <name type="scientific">Oryza barthii</name>
    <dbReference type="NCBI Taxonomy" id="65489"/>
    <lineage>
        <taxon>Eukaryota</taxon>
        <taxon>Viridiplantae</taxon>
        <taxon>Streptophyta</taxon>
        <taxon>Embryophyta</taxon>
        <taxon>Tracheophyta</taxon>
        <taxon>Spermatophyta</taxon>
        <taxon>Magnoliopsida</taxon>
        <taxon>Liliopsida</taxon>
        <taxon>Poales</taxon>
        <taxon>Poaceae</taxon>
        <taxon>BOP clade</taxon>
        <taxon>Oryzoideae</taxon>
        <taxon>Oryzeae</taxon>
        <taxon>Oryzinae</taxon>
        <taxon>Oryza</taxon>
    </lineage>
</organism>
<feature type="compositionally biased region" description="Polar residues" evidence="1">
    <location>
        <begin position="762"/>
        <end position="771"/>
    </location>
</feature>
<feature type="domain" description="PWWP" evidence="2">
    <location>
        <begin position="116"/>
        <end position="177"/>
    </location>
</feature>
<feature type="compositionally biased region" description="Basic residues" evidence="1">
    <location>
        <begin position="936"/>
        <end position="947"/>
    </location>
</feature>
<feature type="compositionally biased region" description="Low complexity" evidence="1">
    <location>
        <begin position="17"/>
        <end position="30"/>
    </location>
</feature>
<proteinExistence type="predicted"/>
<dbReference type="SUPFAM" id="SSF63748">
    <property type="entry name" value="Tudor/PWWP/MBT"/>
    <property type="match status" value="2"/>
</dbReference>
<dbReference type="Gene3D" id="2.30.30.140">
    <property type="match status" value="2"/>
</dbReference>